<dbReference type="EMBL" id="LXJZ01000161">
    <property type="protein sequence ID" value="OAJ59084.1"/>
    <property type="molecule type" value="Genomic_DNA"/>
</dbReference>
<proteinExistence type="predicted"/>
<dbReference type="Proteomes" id="UP000077961">
    <property type="component" value="Unassembled WGS sequence"/>
</dbReference>
<dbReference type="InterPro" id="IPR006059">
    <property type="entry name" value="SBP"/>
</dbReference>
<protein>
    <recommendedName>
        <fullName evidence="7">ABC transporter substrate-binding protein</fullName>
    </recommendedName>
</protein>
<accession>A0A1A9MZS8</accession>
<keyword evidence="5" id="KW-1185">Reference proteome</keyword>
<dbReference type="GO" id="GO:0030975">
    <property type="term" value="F:thiamine binding"/>
    <property type="evidence" value="ECO:0007669"/>
    <property type="project" value="TreeGrafter"/>
</dbReference>
<dbReference type="PANTHER" id="PTHR30006">
    <property type="entry name" value="THIAMINE-BINDING PERIPLASMIC PROTEIN-RELATED"/>
    <property type="match status" value="1"/>
</dbReference>
<dbReference type="Pfam" id="PF13416">
    <property type="entry name" value="SBP_bac_8"/>
    <property type="match status" value="1"/>
</dbReference>
<dbReference type="Proteomes" id="UP000078116">
    <property type="component" value="Unassembled WGS sequence"/>
</dbReference>
<dbReference type="AlphaFoldDB" id="A0A1A9MZS8"/>
<dbReference type="STRING" id="1462993.A6V36_28995"/>
<evidence type="ECO:0000313" key="6">
    <source>
        <dbReference type="Proteomes" id="UP000078116"/>
    </source>
</evidence>
<evidence type="ECO:0000256" key="1">
    <source>
        <dbReference type="ARBA" id="ARBA00022729"/>
    </source>
</evidence>
<evidence type="ECO:0000256" key="2">
    <source>
        <dbReference type="SAM" id="SignalP"/>
    </source>
</evidence>
<organism evidence="3 6">
    <name type="scientific">Paraburkholderia ginsengiterrae</name>
    <dbReference type="NCBI Taxonomy" id="1462993"/>
    <lineage>
        <taxon>Bacteria</taxon>
        <taxon>Pseudomonadati</taxon>
        <taxon>Pseudomonadota</taxon>
        <taxon>Betaproteobacteria</taxon>
        <taxon>Burkholderiales</taxon>
        <taxon>Burkholderiaceae</taxon>
        <taxon>Paraburkholderia</taxon>
    </lineage>
</organism>
<dbReference type="SUPFAM" id="SSF53850">
    <property type="entry name" value="Periplasmic binding protein-like II"/>
    <property type="match status" value="1"/>
</dbReference>
<evidence type="ECO:0000313" key="5">
    <source>
        <dbReference type="Proteomes" id="UP000077961"/>
    </source>
</evidence>
<keyword evidence="1 2" id="KW-0732">Signal</keyword>
<feature type="chain" id="PRO_5008393343" description="ABC transporter substrate-binding protein" evidence="2">
    <location>
        <begin position="26"/>
        <end position="343"/>
    </location>
</feature>
<evidence type="ECO:0000313" key="4">
    <source>
        <dbReference type="EMBL" id="OAJ59084.1"/>
    </source>
</evidence>
<dbReference type="RefSeq" id="WP_064267981.1">
    <property type="nucleotide sequence ID" value="NZ_LXJZ01000161.1"/>
</dbReference>
<dbReference type="PANTHER" id="PTHR30006:SF2">
    <property type="entry name" value="ABC TRANSPORTER SUBSTRATE-BINDING PROTEIN"/>
    <property type="match status" value="1"/>
</dbReference>
<evidence type="ECO:0000313" key="3">
    <source>
        <dbReference type="EMBL" id="OAJ53533.1"/>
    </source>
</evidence>
<dbReference type="GO" id="GO:0015888">
    <property type="term" value="P:thiamine transport"/>
    <property type="evidence" value="ECO:0007669"/>
    <property type="project" value="TreeGrafter"/>
</dbReference>
<name>A0A1A9MZS8_9BURK</name>
<dbReference type="GO" id="GO:0030288">
    <property type="term" value="C:outer membrane-bounded periplasmic space"/>
    <property type="evidence" value="ECO:0007669"/>
    <property type="project" value="TreeGrafter"/>
</dbReference>
<dbReference type="Gene3D" id="3.40.190.10">
    <property type="entry name" value="Periplasmic binding protein-like II"/>
    <property type="match status" value="2"/>
</dbReference>
<dbReference type="EMBL" id="LXKA01000360">
    <property type="protein sequence ID" value="OAJ53533.1"/>
    <property type="molecule type" value="Genomic_DNA"/>
</dbReference>
<evidence type="ECO:0008006" key="7">
    <source>
        <dbReference type="Google" id="ProtNLM"/>
    </source>
</evidence>
<sequence>MKASRALRVVSLTLSLCVAAIAAQAADLTVTAYGGAWEQAYRKCFVQPFEKQTGKSVDVILGSPMQWINQIGANPAHPPIDVMIGLVDSGEIARQRGLVEPINTTAIPNLKDIKPDMIAYGKGYGFPIAYGDFGLMYSKKAVPNPPKTWKEFVDGTIAGKWHVALPGIAYVGTAQGLIGLFAKVYGGSLDNVQPGLDEIKKMQRSGNVTFYSEPNSPLIALKSGDIDMAMYFDGRAWAEHDANNPDIGYVNPQPGAVAFPTMVQKVKNGSPLGFQFMNEIASAEGQSCFANAMQYSASNKDVKYTDKVAQRVAKDNDSMWLPFDVISQKTPQWVEQWNKQIGR</sequence>
<gene>
    <name evidence="4" type="ORF">A6V36_28995</name>
    <name evidence="3" type="ORF">A6V37_09140</name>
</gene>
<dbReference type="GO" id="GO:0030976">
    <property type="term" value="F:thiamine pyrophosphate binding"/>
    <property type="evidence" value="ECO:0007669"/>
    <property type="project" value="TreeGrafter"/>
</dbReference>
<comment type="caution">
    <text evidence="3">The sequence shown here is derived from an EMBL/GenBank/DDBJ whole genome shotgun (WGS) entry which is preliminary data.</text>
</comment>
<reference evidence="5 6" key="1">
    <citation type="submission" date="2016-04" db="EMBL/GenBank/DDBJ databases">
        <title>Reclassification of Paraburkholderia panaciterrae (Farh et al. 2015) Dobritsa &amp; Samadpour 2016 as a later homotypic synonym of Paraburkholderia ginsengiterrae (Farh et al. 2015) Dobritsa &amp; Samadpour 2016.</title>
        <authorList>
            <person name="Dobritsa A.P."/>
            <person name="Kutumbaka K."/>
            <person name="Samadpour M."/>
        </authorList>
    </citation>
    <scope>NUCLEOTIDE SEQUENCE [LARGE SCALE GENOMIC DNA]</scope>
    <source>
        <strain evidence="3 6">DCY85</strain>
        <strain evidence="4 5">DCY85-1</strain>
    </source>
</reference>
<feature type="signal peptide" evidence="2">
    <location>
        <begin position="1"/>
        <end position="25"/>
    </location>
</feature>